<dbReference type="HOGENOM" id="CLU_1092801_0_0_10"/>
<name>B3EH52_CHLL2</name>
<evidence type="ECO:0000313" key="2">
    <source>
        <dbReference type="Proteomes" id="UP000008841"/>
    </source>
</evidence>
<dbReference type="InterPro" id="IPR049519">
    <property type="entry name" value="SmaI"/>
</dbReference>
<reference evidence="1 2" key="1">
    <citation type="submission" date="2008-05" db="EMBL/GenBank/DDBJ databases">
        <title>Complete sequence of Chlorobium limicola DSM 245.</title>
        <authorList>
            <consortium name="US DOE Joint Genome Institute"/>
            <person name="Lucas S."/>
            <person name="Copeland A."/>
            <person name="Lapidus A."/>
            <person name="Glavina del Rio T."/>
            <person name="Dalin E."/>
            <person name="Tice H."/>
            <person name="Bruce D."/>
            <person name="Goodwin L."/>
            <person name="Pitluck S."/>
            <person name="Schmutz J."/>
            <person name="Larimer F."/>
            <person name="Land M."/>
            <person name="Hauser L."/>
            <person name="Kyrpides N."/>
            <person name="Ovchinnikova G."/>
            <person name="Zhao F."/>
            <person name="Li T."/>
            <person name="Liu Z."/>
            <person name="Overmann J."/>
            <person name="Bryant D.A."/>
            <person name="Richardson P."/>
        </authorList>
    </citation>
    <scope>NUCLEOTIDE SEQUENCE [LARGE SCALE GENOMIC DNA]</scope>
    <source>
        <strain evidence="2">DSM 245 / NBRC 103803 / 6330</strain>
    </source>
</reference>
<evidence type="ECO:0000313" key="1">
    <source>
        <dbReference type="EMBL" id="ACD89732.1"/>
    </source>
</evidence>
<dbReference type="REBASE" id="18324">
    <property type="entry name" value="Cli245ORF646P"/>
</dbReference>
<accession>B3EH52</accession>
<dbReference type="EC" id="3.1.21.4" evidence="1"/>
<proteinExistence type="predicted"/>
<dbReference type="Pfam" id="PF17411">
    <property type="entry name" value="SmaI"/>
    <property type="match status" value="1"/>
</dbReference>
<protein>
    <submittedName>
        <fullName evidence="1">Type II site-specific deoxyribonuclease</fullName>
        <ecNumber evidence="1">3.1.21.4</ecNumber>
    </submittedName>
</protein>
<dbReference type="EMBL" id="CP001097">
    <property type="protein sequence ID" value="ACD89732.1"/>
    <property type="molecule type" value="Genomic_DNA"/>
</dbReference>
<dbReference type="OrthoDB" id="9800901at2"/>
<organism evidence="1 2">
    <name type="scientific">Chlorobium limicola (strain DSM 245 / NBRC 103803 / 6330)</name>
    <dbReference type="NCBI Taxonomy" id="290315"/>
    <lineage>
        <taxon>Bacteria</taxon>
        <taxon>Pseudomonadati</taxon>
        <taxon>Chlorobiota</taxon>
        <taxon>Chlorobiia</taxon>
        <taxon>Chlorobiales</taxon>
        <taxon>Chlorobiaceae</taxon>
        <taxon>Chlorobium/Pelodictyon group</taxon>
        <taxon>Chlorobium</taxon>
    </lineage>
</organism>
<gene>
    <name evidence="1" type="ordered locus">Clim_0645</name>
</gene>
<dbReference type="AlphaFoldDB" id="B3EH52"/>
<dbReference type="Proteomes" id="UP000008841">
    <property type="component" value="Chromosome"/>
</dbReference>
<dbReference type="KEGG" id="cli:Clim_0645"/>
<dbReference type="GO" id="GO:0009036">
    <property type="term" value="F:type II site-specific deoxyribonuclease activity"/>
    <property type="evidence" value="ECO:0007669"/>
    <property type="project" value="UniProtKB-EC"/>
</dbReference>
<keyword evidence="1" id="KW-0378">Hydrolase</keyword>
<sequence>MREMDRNRIELLVASIRELTPGQFSWLERTVQIFQCEHHYSILHSDLLDEETLENFGDALRIHHSFSVEPFSKDKFEYVLERVVNMSSERAKLASKGNRGHDITIDNTRVSLKTQADKGIREGKIWISKFMELGKGHWGDNPDDLVLLRNIFLAHLDNYERILILRALRKAPDWIYELVEIPKQLLLLAGNGKLEMKTESRQFPKPGYCFVCEGDTELYQLYFDGGSERKLQLKNLLKSRCIVHARWEFTIPAV</sequence>